<protein>
    <submittedName>
        <fullName evidence="1">Gluconate 2-dehydrogenase subunit 3</fullName>
    </submittedName>
</protein>
<evidence type="ECO:0000313" key="1">
    <source>
        <dbReference type="EMBL" id="SNT76243.1"/>
    </source>
</evidence>
<dbReference type="RefSeq" id="WP_089345565.1">
    <property type="nucleotide sequence ID" value="NZ_CP067131.1"/>
</dbReference>
<gene>
    <name evidence="1" type="ORF">SAMN05444959_11722</name>
</gene>
<accession>A0A239Q1Y6</accession>
<keyword evidence="2" id="KW-1185">Reference proteome</keyword>
<dbReference type="Pfam" id="PF13618">
    <property type="entry name" value="Gluconate_2-dh3"/>
    <property type="match status" value="1"/>
</dbReference>
<reference evidence="1 2" key="1">
    <citation type="submission" date="2017-07" db="EMBL/GenBank/DDBJ databases">
        <authorList>
            <person name="Sun Z.S."/>
            <person name="Albrecht U."/>
            <person name="Echele G."/>
            <person name="Lee C.C."/>
        </authorList>
    </citation>
    <scope>NUCLEOTIDE SEQUENCE [LARGE SCALE GENOMIC DNA]</scope>
    <source>
        <strain evidence="1 2">DSM 14827</strain>
    </source>
</reference>
<dbReference type="Proteomes" id="UP000198307">
    <property type="component" value="Unassembled WGS sequence"/>
</dbReference>
<proteinExistence type="predicted"/>
<dbReference type="InterPro" id="IPR027056">
    <property type="entry name" value="Gluconate_2DH_su3"/>
</dbReference>
<dbReference type="EMBL" id="FZQB01000017">
    <property type="protein sequence ID" value="SNT76243.1"/>
    <property type="molecule type" value="Genomic_DNA"/>
</dbReference>
<sequence length="159" mass="17302">MLTGHQAEILDLILDEVIPPSADGLVPGAAAAGVASFFERAAPYDPDPTTVVLAIIAAAEHMAGDFRDLAHAGRIRILQQIETAQPAIFTRFLRLTYMGYYSQPRLRPLFGVAAHPVHPRGYEISPEDPALLDELTAPVRARGPIYRGNDAAEETRDDM</sequence>
<evidence type="ECO:0000313" key="2">
    <source>
        <dbReference type="Proteomes" id="UP000198307"/>
    </source>
</evidence>
<dbReference type="AlphaFoldDB" id="A0A239Q1Y6"/>
<dbReference type="OrthoDB" id="7058542at2"/>
<organism evidence="1 2">
    <name type="scientific">Paracoccus seriniphilus</name>
    <dbReference type="NCBI Taxonomy" id="184748"/>
    <lineage>
        <taxon>Bacteria</taxon>
        <taxon>Pseudomonadati</taxon>
        <taxon>Pseudomonadota</taxon>
        <taxon>Alphaproteobacteria</taxon>
        <taxon>Rhodobacterales</taxon>
        <taxon>Paracoccaceae</taxon>
        <taxon>Paracoccus</taxon>
    </lineage>
</organism>
<name>A0A239Q1Y6_9RHOB</name>